<sequence>MVRNGLLLLHLLSAIAWLGGMFFAHFCLRPAAVKLLAPPQRLPLMTAALGSFLRYMAVAVTVLVLTGLAMFMDSGWARAPLGWQVMLVVGLAMAAVFGYVYGVHYPRLRARCEAGAWAEAAQVLNRIRQLVVTNLVLGLVVVVAAASAR</sequence>
<keyword evidence="4" id="KW-1185">Reference proteome</keyword>
<dbReference type="AlphaFoldDB" id="A0A127JVJ3"/>
<dbReference type="Proteomes" id="UP000070433">
    <property type="component" value="Chromosome"/>
</dbReference>
<dbReference type="RefSeq" id="WP_061500974.1">
    <property type="nucleotide sequence ID" value="NZ_CP010951.1"/>
</dbReference>
<keyword evidence="1" id="KW-0472">Membrane</keyword>
<dbReference type="GO" id="GO:0016020">
    <property type="term" value="C:membrane"/>
    <property type="evidence" value="ECO:0007669"/>
    <property type="project" value="InterPro"/>
</dbReference>
<keyword evidence="1" id="KW-0812">Transmembrane</keyword>
<feature type="transmembrane region" description="Helical" evidence="1">
    <location>
        <begin position="52"/>
        <end position="71"/>
    </location>
</feature>
<dbReference type="EMBL" id="CP010951">
    <property type="protein sequence ID" value="AMO23899.1"/>
    <property type="molecule type" value="Genomic_DNA"/>
</dbReference>
<organism evidence="3 4">
    <name type="scientific">Ramlibacter tataouinensis</name>
    <dbReference type="NCBI Taxonomy" id="94132"/>
    <lineage>
        <taxon>Bacteria</taxon>
        <taxon>Pseudomonadati</taxon>
        <taxon>Pseudomonadota</taxon>
        <taxon>Betaproteobacteria</taxon>
        <taxon>Burkholderiales</taxon>
        <taxon>Comamonadaceae</taxon>
        <taxon>Ramlibacter</taxon>
    </lineage>
</organism>
<proteinExistence type="predicted"/>
<feature type="transmembrane region" description="Helical" evidence="1">
    <location>
        <begin position="83"/>
        <end position="101"/>
    </location>
</feature>
<evidence type="ECO:0000313" key="3">
    <source>
        <dbReference type="EMBL" id="AMO23899.1"/>
    </source>
</evidence>
<reference evidence="3 4" key="1">
    <citation type="journal article" date="2014" name="Int. J. Syst. Evol. Microbiol.">
        <title>Ramlibacter solisilvae sp. nov., isolated from forest soil, and emended description of the genus Ramlibacter.</title>
        <authorList>
            <person name="Lee H.J."/>
            <person name="Lee S.H."/>
            <person name="Lee S.S."/>
            <person name="Lee J.S."/>
            <person name="Kim Y."/>
            <person name="Kim S.C."/>
            <person name="Jeon C.O."/>
        </authorList>
    </citation>
    <scope>NUCLEOTIDE SEQUENCE [LARGE SCALE GENOMIC DNA]</scope>
    <source>
        <strain evidence="3 4">5-10</strain>
    </source>
</reference>
<accession>A0A127JVJ3</accession>
<keyword evidence="1" id="KW-1133">Transmembrane helix</keyword>
<dbReference type="InterPro" id="IPR008457">
    <property type="entry name" value="Cu-R_CopD_dom"/>
</dbReference>
<evidence type="ECO:0000256" key="1">
    <source>
        <dbReference type="SAM" id="Phobius"/>
    </source>
</evidence>
<evidence type="ECO:0000313" key="4">
    <source>
        <dbReference type="Proteomes" id="UP000070433"/>
    </source>
</evidence>
<evidence type="ECO:0000259" key="2">
    <source>
        <dbReference type="Pfam" id="PF05425"/>
    </source>
</evidence>
<protein>
    <recommendedName>
        <fullName evidence="2">Copper resistance protein D domain-containing protein</fullName>
    </recommendedName>
</protein>
<feature type="transmembrane region" description="Helical" evidence="1">
    <location>
        <begin position="127"/>
        <end position="148"/>
    </location>
</feature>
<dbReference type="Pfam" id="PF05425">
    <property type="entry name" value="CopD"/>
    <property type="match status" value="1"/>
</dbReference>
<gene>
    <name evidence="3" type="ORF">UC35_14795</name>
</gene>
<feature type="domain" description="Copper resistance protein D" evidence="2">
    <location>
        <begin position="47"/>
        <end position="147"/>
    </location>
</feature>
<name>A0A127JVJ3_9BURK</name>
<dbReference type="OrthoDB" id="8419862at2"/>